<dbReference type="EMBL" id="CAADRM010000024">
    <property type="protein sequence ID" value="VFU11941.1"/>
    <property type="molecule type" value="Genomic_DNA"/>
</dbReference>
<evidence type="ECO:0000313" key="2">
    <source>
        <dbReference type="EMBL" id="VFU11941.1"/>
    </source>
</evidence>
<proteinExistence type="predicted"/>
<evidence type="ECO:0000256" key="1">
    <source>
        <dbReference type="SAM" id="MobiDB-lite"/>
    </source>
</evidence>
<organism evidence="2">
    <name type="scientific">anaerobic digester metagenome</name>
    <dbReference type="NCBI Taxonomy" id="1263854"/>
    <lineage>
        <taxon>unclassified sequences</taxon>
        <taxon>metagenomes</taxon>
        <taxon>ecological metagenomes</taxon>
    </lineage>
</organism>
<accession>A0A485LXA4</accession>
<sequence length="103" mass="11613">MCSDALTGELGEGKERDGKDHRAENLESHRIRKTQTEQGKKPEPALQQAEGACPFPYEVSYPVMMEVEEYDGGNEKGETDEKEQIVELVYEVGVVHHPVRKGR</sequence>
<dbReference type="AlphaFoldDB" id="A0A485LXA4"/>
<gene>
    <name evidence="2" type="ORF">SCFA_120026</name>
</gene>
<protein>
    <submittedName>
        <fullName evidence="2">Uncharacterized protein</fullName>
    </submittedName>
</protein>
<feature type="compositionally biased region" description="Basic and acidic residues" evidence="1">
    <location>
        <begin position="11"/>
        <end position="43"/>
    </location>
</feature>
<reference evidence="2" key="1">
    <citation type="submission" date="2019-03" db="EMBL/GenBank/DDBJ databases">
        <authorList>
            <person name="Hao L."/>
        </authorList>
    </citation>
    <scope>NUCLEOTIDE SEQUENCE</scope>
</reference>
<feature type="region of interest" description="Disordered" evidence="1">
    <location>
        <begin position="1"/>
        <end position="53"/>
    </location>
</feature>
<name>A0A485LXA4_9ZZZZ</name>